<dbReference type="PANTHER" id="PTHR31595:SF67">
    <property type="entry name" value="WAX SYNTHASE DOMAIN-CONTAINING PROTEIN"/>
    <property type="match status" value="1"/>
</dbReference>
<evidence type="ECO:0000256" key="1">
    <source>
        <dbReference type="ARBA" id="ARBA00004141"/>
    </source>
</evidence>
<evidence type="ECO:0000256" key="4">
    <source>
        <dbReference type="ARBA" id="ARBA00022692"/>
    </source>
</evidence>
<evidence type="ECO:0000256" key="6">
    <source>
        <dbReference type="ARBA" id="ARBA00023136"/>
    </source>
</evidence>
<feature type="transmembrane region" description="Helical" evidence="8">
    <location>
        <begin position="34"/>
        <end position="51"/>
    </location>
</feature>
<dbReference type="Proteomes" id="UP000800094">
    <property type="component" value="Unassembled WGS sequence"/>
</dbReference>
<evidence type="ECO:0000256" key="8">
    <source>
        <dbReference type="SAM" id="Phobius"/>
    </source>
</evidence>
<sequence>MTFSDPWPRTGHDVRQHYYAQYDRDIQSGKYEPLTYPWGGIGAFVVVLYLLVPHRNRPWLRKARYLAFAWDLVVTIYTIRNVRAKDVATTLGIGLISAWSVIWIGAILICNDCQTDFQRIERTEGMFGSNSTDKKESQSGTSNSHVKSRKQSNARAQDGTANGHVEPHEHLGPGQRHGEFAWQPYPLTPFIERLDWVMDVFLNFRGAGWTWRTSATPPPPKWVQEQLHRNSPHPPRHSFRIHSSQPKVFPTRRKLLIENMKTLIAGYLILDALKALTNHDPYFWGLVDREPPEYFPAIITENPVLLRICRLMVCQFAIKWALEAIFSLAPLFFSGVLGPSILGARAEPWMYPATWGSYTFVLDMGLAGWWSAWWHQTFRFAFEQPSRKLIKVTGMNPKSPISKLLQLIIAFGLSGFLHACGSYTCHGQTRPIMGPMRFFLLQSLAIFTEALLKQSIRKSGMQRHIPRWIKRSFTFFYVYFWFYHTSGLLCDDFAKGGVWLFEPIPISIFRGLGFGVEGDGWWCWGGIGLGWHRGDRWWKSGIAL</sequence>
<evidence type="ECO:0000256" key="2">
    <source>
        <dbReference type="ARBA" id="ARBA00007282"/>
    </source>
</evidence>
<evidence type="ECO:0000313" key="11">
    <source>
        <dbReference type="Proteomes" id="UP000800094"/>
    </source>
</evidence>
<keyword evidence="5 8" id="KW-1133">Transmembrane helix</keyword>
<keyword evidence="4 8" id="KW-0812">Transmembrane</keyword>
<feature type="transmembrane region" description="Helical" evidence="8">
    <location>
        <begin position="63"/>
        <end position="79"/>
    </location>
</feature>
<dbReference type="RefSeq" id="XP_033689100.1">
    <property type="nucleotide sequence ID" value="XM_033828308.1"/>
</dbReference>
<dbReference type="PANTHER" id="PTHR31595">
    <property type="entry name" value="LONG-CHAIN-ALCOHOL O-FATTY-ACYLTRANSFERASE 3-RELATED"/>
    <property type="match status" value="1"/>
</dbReference>
<feature type="domain" description="Wax synthase" evidence="9">
    <location>
        <begin position="362"/>
        <end position="440"/>
    </location>
</feature>
<evidence type="ECO:0000259" key="9">
    <source>
        <dbReference type="Pfam" id="PF13813"/>
    </source>
</evidence>
<keyword evidence="3" id="KW-0808">Transferase</keyword>
<dbReference type="OrthoDB" id="2796277at2759"/>
<accession>A0A6A6IUM9</accession>
<dbReference type="GO" id="GO:0016020">
    <property type="term" value="C:membrane"/>
    <property type="evidence" value="ECO:0007669"/>
    <property type="project" value="UniProtKB-SubCell"/>
</dbReference>
<dbReference type="GO" id="GO:0006629">
    <property type="term" value="P:lipid metabolic process"/>
    <property type="evidence" value="ECO:0007669"/>
    <property type="project" value="InterPro"/>
</dbReference>
<dbReference type="GO" id="GO:0008374">
    <property type="term" value="F:O-acyltransferase activity"/>
    <property type="evidence" value="ECO:0007669"/>
    <property type="project" value="InterPro"/>
</dbReference>
<dbReference type="AlphaFoldDB" id="A0A6A6IUM9"/>
<evidence type="ECO:0000256" key="3">
    <source>
        <dbReference type="ARBA" id="ARBA00022679"/>
    </source>
</evidence>
<feature type="transmembrane region" description="Helical" evidence="8">
    <location>
        <begin position="355"/>
        <end position="374"/>
    </location>
</feature>
<dbReference type="GeneID" id="54581638"/>
<feature type="compositionally biased region" description="Basic and acidic residues" evidence="7">
    <location>
        <begin position="165"/>
        <end position="177"/>
    </location>
</feature>
<dbReference type="InterPro" id="IPR044851">
    <property type="entry name" value="Wax_synthase"/>
</dbReference>
<comment type="similarity">
    <text evidence="2">Belongs to the wax synthase family.</text>
</comment>
<name>A0A6A6IUM9_9PLEO</name>
<evidence type="ECO:0000313" key="10">
    <source>
        <dbReference type="EMBL" id="KAF2254096.1"/>
    </source>
</evidence>
<comment type="subcellular location">
    <subcellularLocation>
        <location evidence="1">Membrane</location>
        <topology evidence="1">Multi-pass membrane protein</topology>
    </subcellularLocation>
</comment>
<keyword evidence="11" id="KW-1185">Reference proteome</keyword>
<feature type="transmembrane region" description="Helical" evidence="8">
    <location>
        <begin position="320"/>
        <end position="343"/>
    </location>
</feature>
<dbReference type="Pfam" id="PF13813">
    <property type="entry name" value="MBOAT_2"/>
    <property type="match status" value="1"/>
</dbReference>
<feature type="transmembrane region" description="Helical" evidence="8">
    <location>
        <begin position="91"/>
        <end position="110"/>
    </location>
</feature>
<evidence type="ECO:0000256" key="7">
    <source>
        <dbReference type="SAM" id="MobiDB-lite"/>
    </source>
</evidence>
<dbReference type="InterPro" id="IPR032805">
    <property type="entry name" value="Wax_synthase_dom"/>
</dbReference>
<protein>
    <recommendedName>
        <fullName evidence="9">Wax synthase domain-containing protein</fullName>
    </recommendedName>
</protein>
<organism evidence="10 11">
    <name type="scientific">Trematosphaeria pertusa</name>
    <dbReference type="NCBI Taxonomy" id="390896"/>
    <lineage>
        <taxon>Eukaryota</taxon>
        <taxon>Fungi</taxon>
        <taxon>Dikarya</taxon>
        <taxon>Ascomycota</taxon>
        <taxon>Pezizomycotina</taxon>
        <taxon>Dothideomycetes</taxon>
        <taxon>Pleosporomycetidae</taxon>
        <taxon>Pleosporales</taxon>
        <taxon>Massarineae</taxon>
        <taxon>Trematosphaeriaceae</taxon>
        <taxon>Trematosphaeria</taxon>
    </lineage>
</organism>
<gene>
    <name evidence="10" type="ORF">BU26DRAFT_516336</name>
</gene>
<proteinExistence type="inferred from homology"/>
<feature type="region of interest" description="Disordered" evidence="7">
    <location>
        <begin position="127"/>
        <end position="177"/>
    </location>
</feature>
<keyword evidence="6 8" id="KW-0472">Membrane</keyword>
<dbReference type="EMBL" id="ML987191">
    <property type="protein sequence ID" value="KAF2254096.1"/>
    <property type="molecule type" value="Genomic_DNA"/>
</dbReference>
<reference evidence="10" key="1">
    <citation type="journal article" date="2020" name="Stud. Mycol.">
        <title>101 Dothideomycetes genomes: a test case for predicting lifestyles and emergence of pathogens.</title>
        <authorList>
            <person name="Haridas S."/>
            <person name="Albert R."/>
            <person name="Binder M."/>
            <person name="Bloem J."/>
            <person name="Labutti K."/>
            <person name="Salamov A."/>
            <person name="Andreopoulos B."/>
            <person name="Baker S."/>
            <person name="Barry K."/>
            <person name="Bills G."/>
            <person name="Bluhm B."/>
            <person name="Cannon C."/>
            <person name="Castanera R."/>
            <person name="Culley D."/>
            <person name="Daum C."/>
            <person name="Ezra D."/>
            <person name="Gonzalez J."/>
            <person name="Henrissat B."/>
            <person name="Kuo A."/>
            <person name="Liang C."/>
            <person name="Lipzen A."/>
            <person name="Lutzoni F."/>
            <person name="Magnuson J."/>
            <person name="Mondo S."/>
            <person name="Nolan M."/>
            <person name="Ohm R."/>
            <person name="Pangilinan J."/>
            <person name="Park H.-J."/>
            <person name="Ramirez L."/>
            <person name="Alfaro M."/>
            <person name="Sun H."/>
            <person name="Tritt A."/>
            <person name="Yoshinaga Y."/>
            <person name="Zwiers L.-H."/>
            <person name="Turgeon B."/>
            <person name="Goodwin S."/>
            <person name="Spatafora J."/>
            <person name="Crous P."/>
            <person name="Grigoriev I."/>
        </authorList>
    </citation>
    <scope>NUCLEOTIDE SEQUENCE</scope>
    <source>
        <strain evidence="10">CBS 122368</strain>
    </source>
</reference>
<evidence type="ECO:0000256" key="5">
    <source>
        <dbReference type="ARBA" id="ARBA00022989"/>
    </source>
</evidence>